<dbReference type="VEuPathDB" id="FungiDB:CIHG_00487"/>
<dbReference type="Proteomes" id="UP000054563">
    <property type="component" value="Unassembled WGS sequence"/>
</dbReference>
<evidence type="ECO:0000313" key="3">
    <source>
        <dbReference type="Proteomes" id="UP000054563"/>
    </source>
</evidence>
<accession>A0A0J8RDT5</accession>
<sequence>MEVKMSEISTLPIPGALQATSRFGPSTFLPEAAQTQQRWTQLRGTNPAAPPATPPHRRMRLLNRWLFPDSSSGSALPLSGKHKGPASPNRARARPLRGPLRGATGERRWLDPYRLLRLKIRRPLMPEPHSSNGNCLNVPPVREIMTLGKTCTRN</sequence>
<dbReference type="AlphaFoldDB" id="A0A0J8RDT5"/>
<gene>
    <name evidence="2" type="ORF">CIHG_00487</name>
</gene>
<dbReference type="EMBL" id="DS016981">
    <property type="protein sequence ID" value="KMU82706.1"/>
    <property type="molecule type" value="Genomic_DNA"/>
</dbReference>
<evidence type="ECO:0000256" key="1">
    <source>
        <dbReference type="SAM" id="MobiDB-lite"/>
    </source>
</evidence>
<organism evidence="2 3">
    <name type="scientific">Coccidioides immitis H538.4</name>
    <dbReference type="NCBI Taxonomy" id="396776"/>
    <lineage>
        <taxon>Eukaryota</taxon>
        <taxon>Fungi</taxon>
        <taxon>Dikarya</taxon>
        <taxon>Ascomycota</taxon>
        <taxon>Pezizomycotina</taxon>
        <taxon>Eurotiomycetes</taxon>
        <taxon>Eurotiomycetidae</taxon>
        <taxon>Onygenales</taxon>
        <taxon>Onygenaceae</taxon>
        <taxon>Coccidioides</taxon>
    </lineage>
</organism>
<proteinExistence type="predicted"/>
<feature type="region of interest" description="Disordered" evidence="1">
    <location>
        <begin position="72"/>
        <end position="103"/>
    </location>
</feature>
<reference evidence="3" key="1">
    <citation type="journal article" date="2010" name="Genome Res.">
        <title>Population genomic sequencing of Coccidioides fungi reveals recent hybridization and transposon control.</title>
        <authorList>
            <person name="Neafsey D.E."/>
            <person name="Barker B.M."/>
            <person name="Sharpton T.J."/>
            <person name="Stajich J.E."/>
            <person name="Park D.J."/>
            <person name="Whiston E."/>
            <person name="Hung C.-Y."/>
            <person name="McMahan C."/>
            <person name="White J."/>
            <person name="Sykes S."/>
            <person name="Heiman D."/>
            <person name="Young S."/>
            <person name="Zeng Q."/>
            <person name="Abouelleil A."/>
            <person name="Aftuck L."/>
            <person name="Bessette D."/>
            <person name="Brown A."/>
            <person name="FitzGerald M."/>
            <person name="Lui A."/>
            <person name="Macdonald J.P."/>
            <person name="Priest M."/>
            <person name="Orbach M.J."/>
            <person name="Galgiani J.N."/>
            <person name="Kirkland T.N."/>
            <person name="Cole G.T."/>
            <person name="Birren B.W."/>
            <person name="Henn M.R."/>
            <person name="Taylor J.W."/>
            <person name="Rounsley S.D."/>
        </authorList>
    </citation>
    <scope>NUCLEOTIDE SEQUENCE [LARGE SCALE GENOMIC DNA]</scope>
    <source>
        <strain evidence="3">H538.4</strain>
    </source>
</reference>
<name>A0A0J8RDT5_COCIT</name>
<protein>
    <submittedName>
        <fullName evidence="2">Uncharacterized protein</fullName>
    </submittedName>
</protein>
<evidence type="ECO:0000313" key="2">
    <source>
        <dbReference type="EMBL" id="KMU82706.1"/>
    </source>
</evidence>